<dbReference type="InterPro" id="IPR037523">
    <property type="entry name" value="VOC_core"/>
</dbReference>
<proteinExistence type="predicted"/>
<dbReference type="InterPro" id="IPR029068">
    <property type="entry name" value="Glyas_Bleomycin-R_OHBP_Dase"/>
</dbReference>
<accession>A0A2U2X1P0</accession>
<feature type="domain" description="VOC" evidence="1">
    <location>
        <begin position="7"/>
        <end position="130"/>
    </location>
</feature>
<reference evidence="2 3" key="1">
    <citation type="submission" date="2018-05" db="EMBL/GenBank/DDBJ databases">
        <title>Algibacter marinivivus sp. nov., isolated from sample around a algae.</title>
        <authorList>
            <person name="Zhong X."/>
        </authorList>
    </citation>
    <scope>NUCLEOTIDE SEQUENCE [LARGE SCALE GENOMIC DNA]</scope>
    <source>
        <strain evidence="2 3">ZY111</strain>
    </source>
</reference>
<sequence length="132" mass="15410">MEMKSNGAFRLTYFTEKYDQTIAFYKDKLELEVLHVWDRHENDKGTLLKAGVGTIEVLLTPIDDYKVKGLDYRKPQGVFACLQVDSASELYEKYKKKNIEFKEDLVDQSWGHRSFSVVDPNGVVLFLFEELF</sequence>
<dbReference type="SUPFAM" id="SSF54593">
    <property type="entry name" value="Glyoxalase/Bleomycin resistance protein/Dihydroxybiphenyl dioxygenase"/>
    <property type="match status" value="1"/>
</dbReference>
<dbReference type="Gene3D" id="3.10.180.10">
    <property type="entry name" value="2,3-Dihydroxybiphenyl 1,2-Dioxygenase, domain 1"/>
    <property type="match status" value="1"/>
</dbReference>
<evidence type="ECO:0000313" key="3">
    <source>
        <dbReference type="Proteomes" id="UP000245375"/>
    </source>
</evidence>
<keyword evidence="3" id="KW-1185">Reference proteome</keyword>
<dbReference type="EMBL" id="QFRI01000004">
    <property type="protein sequence ID" value="PWH81679.1"/>
    <property type="molecule type" value="Genomic_DNA"/>
</dbReference>
<dbReference type="OrthoDB" id="66829at2"/>
<reference evidence="3" key="2">
    <citation type="submission" date="2018-05" db="EMBL/GenBank/DDBJ databases">
        <title>Algibacter marinivivus sp. nov., isolated from sample around a algae.</title>
        <authorList>
            <person name="Lu D."/>
        </authorList>
    </citation>
    <scope>NUCLEOTIDE SEQUENCE [LARGE SCALE GENOMIC DNA]</scope>
    <source>
        <strain evidence="3">ZY111</strain>
    </source>
</reference>
<gene>
    <name evidence="2" type="ORF">DIS18_13435</name>
</gene>
<protein>
    <recommendedName>
        <fullName evidence="1">VOC domain-containing protein</fullName>
    </recommendedName>
</protein>
<dbReference type="Proteomes" id="UP000245375">
    <property type="component" value="Unassembled WGS sequence"/>
</dbReference>
<dbReference type="AlphaFoldDB" id="A0A2U2X1P0"/>
<dbReference type="InterPro" id="IPR004360">
    <property type="entry name" value="Glyas_Fos-R_dOase_dom"/>
</dbReference>
<reference evidence="3" key="3">
    <citation type="submission" date="2018-05" db="EMBL/GenBank/DDBJ databases">
        <authorList>
            <person name="Lu D."/>
        </authorList>
    </citation>
    <scope>NUCLEOTIDE SEQUENCE [LARGE SCALE GENOMIC DNA]</scope>
    <source>
        <strain evidence="3">ZY111</strain>
    </source>
</reference>
<dbReference type="PROSITE" id="PS51819">
    <property type="entry name" value="VOC"/>
    <property type="match status" value="1"/>
</dbReference>
<evidence type="ECO:0000259" key="1">
    <source>
        <dbReference type="PROSITE" id="PS51819"/>
    </source>
</evidence>
<dbReference type="Pfam" id="PF00903">
    <property type="entry name" value="Glyoxalase"/>
    <property type="match status" value="1"/>
</dbReference>
<evidence type="ECO:0000313" key="2">
    <source>
        <dbReference type="EMBL" id="PWH81679.1"/>
    </source>
</evidence>
<name>A0A2U2X1P0_9FLAO</name>
<comment type="caution">
    <text evidence="2">The sequence shown here is derived from an EMBL/GenBank/DDBJ whole genome shotgun (WGS) entry which is preliminary data.</text>
</comment>
<organism evidence="2 3">
    <name type="scientific">Algibacter marinivivus</name>
    <dbReference type="NCBI Taxonomy" id="2100723"/>
    <lineage>
        <taxon>Bacteria</taxon>
        <taxon>Pseudomonadati</taxon>
        <taxon>Bacteroidota</taxon>
        <taxon>Flavobacteriia</taxon>
        <taxon>Flavobacteriales</taxon>
        <taxon>Flavobacteriaceae</taxon>
        <taxon>Algibacter</taxon>
    </lineage>
</organism>